<proteinExistence type="predicted"/>
<reference evidence="1" key="1">
    <citation type="submission" date="2021-03" db="EMBL/GenBank/DDBJ databases">
        <title>Sagittula salina sp. nov. strain M10.9X isolated from the marine waste.</title>
        <authorList>
            <person name="Satari L."/>
            <person name="Molina-Menor E."/>
            <person name="Vidal-Verdu A."/>
            <person name="Pascual J."/>
            <person name="Pereto J."/>
            <person name="Porcar M."/>
        </authorList>
    </citation>
    <scope>NUCLEOTIDE SEQUENCE</scope>
    <source>
        <strain evidence="1">M10.9X</strain>
    </source>
</reference>
<organism evidence="1 2">
    <name type="scientific">Sagittula salina</name>
    <dbReference type="NCBI Taxonomy" id="2820268"/>
    <lineage>
        <taxon>Bacteria</taxon>
        <taxon>Pseudomonadati</taxon>
        <taxon>Pseudomonadota</taxon>
        <taxon>Alphaproteobacteria</taxon>
        <taxon>Rhodobacterales</taxon>
        <taxon>Roseobacteraceae</taxon>
        <taxon>Sagittula</taxon>
    </lineage>
</organism>
<accession>A0A940S321</accession>
<dbReference type="AlphaFoldDB" id="A0A940S321"/>
<evidence type="ECO:0000313" key="1">
    <source>
        <dbReference type="EMBL" id="MBP0484641.1"/>
    </source>
</evidence>
<dbReference type="RefSeq" id="WP_209363167.1">
    <property type="nucleotide sequence ID" value="NZ_JAGISH010000015.1"/>
</dbReference>
<sequence>MTEAKIHSGAPYFSTAGQQIMLRDGFGVSIGRLLLIGCDNPGVIAHEIASAICAPNRHGYRVGVKVGKASEAPRIAALEALLRAGADLLSVESEGLKSGIRIGEDGDLSTAPEDAHTVAAIEEIEAWIADAGRALSSPAQAPGRHPEGAE</sequence>
<evidence type="ECO:0000313" key="2">
    <source>
        <dbReference type="Proteomes" id="UP000675940"/>
    </source>
</evidence>
<name>A0A940S321_9RHOB</name>
<protein>
    <submittedName>
        <fullName evidence="1">Uncharacterized protein</fullName>
    </submittedName>
</protein>
<comment type="caution">
    <text evidence="1">The sequence shown here is derived from an EMBL/GenBank/DDBJ whole genome shotgun (WGS) entry which is preliminary data.</text>
</comment>
<dbReference type="EMBL" id="JAGISH010000015">
    <property type="protein sequence ID" value="MBP0484641.1"/>
    <property type="molecule type" value="Genomic_DNA"/>
</dbReference>
<gene>
    <name evidence="1" type="ORF">J5474_19390</name>
</gene>
<dbReference type="Proteomes" id="UP000675940">
    <property type="component" value="Unassembled WGS sequence"/>
</dbReference>
<keyword evidence="2" id="KW-1185">Reference proteome</keyword>